<name>Q30Y59_OLEA2</name>
<reference evidence="1 2" key="1">
    <citation type="journal article" date="2011" name="J. Bacteriol.">
        <title>Complete genome sequence and updated annotation of Desulfovibrio alaskensis G20.</title>
        <authorList>
            <person name="Hauser L.J."/>
            <person name="Land M.L."/>
            <person name="Brown S.D."/>
            <person name="Larimer F."/>
            <person name="Keller K.L."/>
            <person name="Rapp-Giles B.J."/>
            <person name="Price M.N."/>
            <person name="Lin M."/>
            <person name="Bruce D.C."/>
            <person name="Detter J.C."/>
            <person name="Tapia R."/>
            <person name="Han C.S."/>
            <person name="Goodwin L.A."/>
            <person name="Cheng J.F."/>
            <person name="Pitluck S."/>
            <person name="Copeland A."/>
            <person name="Lucas S."/>
            <person name="Nolan M."/>
            <person name="Lapidus A.L."/>
            <person name="Palumbo A.V."/>
            <person name="Wall J.D."/>
        </authorList>
    </citation>
    <scope>NUCLEOTIDE SEQUENCE [LARGE SCALE GENOMIC DNA]</scope>
    <source>
        <strain evidence="2">ATCC BAA 1058 / DSM 17464 / G20</strain>
    </source>
</reference>
<dbReference type="EMBL" id="CP000112">
    <property type="protein sequence ID" value="ABB39387.1"/>
    <property type="molecule type" value="Genomic_DNA"/>
</dbReference>
<dbReference type="Proteomes" id="UP000002710">
    <property type="component" value="Chromosome"/>
</dbReference>
<dbReference type="InterPro" id="IPR007476">
    <property type="entry name" value="RdgC"/>
</dbReference>
<keyword evidence="2" id="KW-1185">Reference proteome</keyword>
<accession>Q30Y59</accession>
<dbReference type="KEGG" id="dde:Dde_2591"/>
<dbReference type="RefSeq" id="WP_011368429.1">
    <property type="nucleotide sequence ID" value="NC_007519.1"/>
</dbReference>
<dbReference type="eggNOG" id="COG2974">
    <property type="taxonomic scope" value="Bacteria"/>
</dbReference>
<dbReference type="STRING" id="207559.Dde_2591"/>
<organism evidence="1 2">
    <name type="scientific">Oleidesulfovibrio alaskensis (strain ATCC BAA-1058 / DSM 17464 / G20)</name>
    <name type="common">Desulfovibrio alaskensis</name>
    <dbReference type="NCBI Taxonomy" id="207559"/>
    <lineage>
        <taxon>Bacteria</taxon>
        <taxon>Pseudomonadati</taxon>
        <taxon>Thermodesulfobacteriota</taxon>
        <taxon>Desulfovibrionia</taxon>
        <taxon>Desulfovibrionales</taxon>
        <taxon>Desulfovibrionaceae</taxon>
        <taxon>Oleidesulfovibrio</taxon>
    </lineage>
</organism>
<dbReference type="HOGENOM" id="CLU_114462_0_0_7"/>
<sequence length="204" mass="23670">MGFLNASSSFTRFRITDDIPKELWGQIPEKLKQFGFKEIEDTADERGWGWVCFDDMLDPWWRAAPPEKGSYITFSLRLDTRRLSAAVIKKHLALALRDEEARNKDQGKKFISRARKTELKEQVKLKLMARTLPVPAEFNVVWNMQTNDVYFASTQSKVVDLFTDYFTLTFDLHLEELTPYSLALRLLGEEIQPRLDAVEPTSFA</sequence>
<evidence type="ECO:0000313" key="2">
    <source>
        <dbReference type="Proteomes" id="UP000002710"/>
    </source>
</evidence>
<dbReference type="Pfam" id="PF04381">
    <property type="entry name" value="RdgC"/>
    <property type="match status" value="1"/>
</dbReference>
<gene>
    <name evidence="1" type="ordered locus">Dde_2591</name>
</gene>
<dbReference type="GO" id="GO:0006310">
    <property type="term" value="P:DNA recombination"/>
    <property type="evidence" value="ECO:0007669"/>
    <property type="project" value="InterPro"/>
</dbReference>
<dbReference type="AlphaFoldDB" id="Q30Y59"/>
<protein>
    <submittedName>
        <fullName evidence="1">Uncharacterized protein</fullName>
    </submittedName>
</protein>
<evidence type="ECO:0000313" key="1">
    <source>
        <dbReference type="EMBL" id="ABB39387.1"/>
    </source>
</evidence>
<proteinExistence type="predicted"/>